<sequence>TKFCPHSVLFLTLQEWLKETLINVAGITLDEVDWCAFFGRKSVDYLYQKELSESAWNHHNMAVKDGVGELLLETFVVWWWWKLVWELQFGYSCRETIKAADFIPPKLYFFTDPPEAIRGI</sequence>
<dbReference type="AlphaFoldDB" id="A0A7J9GZT9"/>
<gene>
    <name evidence="1" type="ORF">Gohar_013284</name>
</gene>
<feature type="non-terminal residue" evidence="1">
    <location>
        <position position="120"/>
    </location>
</feature>
<evidence type="ECO:0000313" key="2">
    <source>
        <dbReference type="Proteomes" id="UP000593560"/>
    </source>
</evidence>
<name>A0A7J9GZT9_9ROSI</name>
<evidence type="ECO:0000313" key="1">
    <source>
        <dbReference type="EMBL" id="MBA0803032.1"/>
    </source>
</evidence>
<feature type="non-terminal residue" evidence="1">
    <location>
        <position position="1"/>
    </location>
</feature>
<organism evidence="1 2">
    <name type="scientific">Gossypium harknessii</name>
    <dbReference type="NCBI Taxonomy" id="34285"/>
    <lineage>
        <taxon>Eukaryota</taxon>
        <taxon>Viridiplantae</taxon>
        <taxon>Streptophyta</taxon>
        <taxon>Embryophyta</taxon>
        <taxon>Tracheophyta</taxon>
        <taxon>Spermatophyta</taxon>
        <taxon>Magnoliopsida</taxon>
        <taxon>eudicotyledons</taxon>
        <taxon>Gunneridae</taxon>
        <taxon>Pentapetalae</taxon>
        <taxon>rosids</taxon>
        <taxon>malvids</taxon>
        <taxon>Malvales</taxon>
        <taxon>Malvaceae</taxon>
        <taxon>Malvoideae</taxon>
        <taxon>Gossypium</taxon>
    </lineage>
</organism>
<reference evidence="1 2" key="1">
    <citation type="journal article" date="2019" name="Genome Biol. Evol.">
        <title>Insights into the evolution of the New World diploid cottons (Gossypium, subgenus Houzingenia) based on genome sequencing.</title>
        <authorList>
            <person name="Grover C.E."/>
            <person name="Arick M.A. 2nd"/>
            <person name="Thrash A."/>
            <person name="Conover J.L."/>
            <person name="Sanders W.S."/>
            <person name="Peterson D.G."/>
            <person name="Frelichowski J.E."/>
            <person name="Scheffler J.A."/>
            <person name="Scheffler B.E."/>
            <person name="Wendel J.F."/>
        </authorList>
    </citation>
    <scope>NUCLEOTIDE SEQUENCE [LARGE SCALE GENOMIC DNA]</scope>
    <source>
        <strain evidence="1">0</strain>
        <tissue evidence="1">Leaf</tissue>
    </source>
</reference>
<comment type="caution">
    <text evidence="1">The sequence shown here is derived from an EMBL/GenBank/DDBJ whole genome shotgun (WGS) entry which is preliminary data.</text>
</comment>
<keyword evidence="2" id="KW-1185">Reference proteome</keyword>
<accession>A0A7J9GZT9</accession>
<dbReference type="EMBL" id="JABFAD010000007">
    <property type="protein sequence ID" value="MBA0803032.1"/>
    <property type="molecule type" value="Genomic_DNA"/>
</dbReference>
<dbReference type="OrthoDB" id="10398518at2759"/>
<dbReference type="Proteomes" id="UP000593560">
    <property type="component" value="Unassembled WGS sequence"/>
</dbReference>
<protein>
    <submittedName>
        <fullName evidence="1">Uncharacterized protein</fullName>
    </submittedName>
</protein>
<proteinExistence type="predicted"/>